<gene>
    <name evidence="1" type="ORF">FB567DRAFT_546290</name>
</gene>
<protein>
    <recommendedName>
        <fullName evidence="3">BTB domain-containing protein</fullName>
    </recommendedName>
</protein>
<organism evidence="1 2">
    <name type="scientific">Paraphoma chrysanthemicola</name>
    <dbReference type="NCBI Taxonomy" id="798071"/>
    <lineage>
        <taxon>Eukaryota</taxon>
        <taxon>Fungi</taxon>
        <taxon>Dikarya</taxon>
        <taxon>Ascomycota</taxon>
        <taxon>Pezizomycotina</taxon>
        <taxon>Dothideomycetes</taxon>
        <taxon>Pleosporomycetidae</taxon>
        <taxon>Pleosporales</taxon>
        <taxon>Pleosporineae</taxon>
        <taxon>Phaeosphaeriaceae</taxon>
        <taxon>Paraphoma</taxon>
    </lineage>
</organism>
<reference evidence="1" key="1">
    <citation type="journal article" date="2021" name="Nat. Commun.">
        <title>Genetic determinants of endophytism in the Arabidopsis root mycobiome.</title>
        <authorList>
            <person name="Mesny F."/>
            <person name="Miyauchi S."/>
            <person name="Thiergart T."/>
            <person name="Pickel B."/>
            <person name="Atanasova L."/>
            <person name="Karlsson M."/>
            <person name="Huettel B."/>
            <person name="Barry K.W."/>
            <person name="Haridas S."/>
            <person name="Chen C."/>
            <person name="Bauer D."/>
            <person name="Andreopoulos W."/>
            <person name="Pangilinan J."/>
            <person name="LaButti K."/>
            <person name="Riley R."/>
            <person name="Lipzen A."/>
            <person name="Clum A."/>
            <person name="Drula E."/>
            <person name="Henrissat B."/>
            <person name="Kohler A."/>
            <person name="Grigoriev I.V."/>
            <person name="Martin F.M."/>
            <person name="Hacquard S."/>
        </authorList>
    </citation>
    <scope>NUCLEOTIDE SEQUENCE</scope>
    <source>
        <strain evidence="1">MPI-SDFR-AT-0120</strain>
    </source>
</reference>
<dbReference type="OrthoDB" id="6359816at2759"/>
<dbReference type="AlphaFoldDB" id="A0A8K0W1T4"/>
<comment type="caution">
    <text evidence="1">The sequence shown here is derived from an EMBL/GenBank/DDBJ whole genome shotgun (WGS) entry which is preliminary data.</text>
</comment>
<dbReference type="InterPro" id="IPR011333">
    <property type="entry name" value="SKP1/BTB/POZ_sf"/>
</dbReference>
<dbReference type="Proteomes" id="UP000813461">
    <property type="component" value="Unassembled WGS sequence"/>
</dbReference>
<keyword evidence="2" id="KW-1185">Reference proteome</keyword>
<sequence length="262" mass="29454">MAIPPNDVQATLVKGTPARFTKLSSAPNVPSLSEPRNSLWEWCVGMGHLSSRTNTMAKEAATNIINLPEDDPTIIKLLLQYLYTTEYDPNIPESDINTPAQLQPWFPHTCGQSRPCQMELCAHHTCEVNCANCCLRFTCQICSETPTYRPAAVPEGGPAQLLLHAKVYKVADKYDISSLKELAKDKFSRACYVYWMKEQDFADAAEHVFTSTPESDQGLRAFVMKTLIAHRVLVAAPVMKPFLQKRPELTYELLTHGVLRRR</sequence>
<evidence type="ECO:0008006" key="3">
    <source>
        <dbReference type="Google" id="ProtNLM"/>
    </source>
</evidence>
<dbReference type="PANTHER" id="PTHR47843">
    <property type="entry name" value="BTB DOMAIN-CONTAINING PROTEIN-RELATED"/>
    <property type="match status" value="1"/>
</dbReference>
<dbReference type="Gene3D" id="3.30.710.10">
    <property type="entry name" value="Potassium Channel Kv1.1, Chain A"/>
    <property type="match status" value="1"/>
</dbReference>
<name>A0A8K0W1T4_9PLEO</name>
<proteinExistence type="predicted"/>
<dbReference type="EMBL" id="JAGMVJ010000004">
    <property type="protein sequence ID" value="KAH7091579.1"/>
    <property type="molecule type" value="Genomic_DNA"/>
</dbReference>
<accession>A0A8K0W1T4</accession>
<evidence type="ECO:0000313" key="2">
    <source>
        <dbReference type="Proteomes" id="UP000813461"/>
    </source>
</evidence>
<evidence type="ECO:0000313" key="1">
    <source>
        <dbReference type="EMBL" id="KAH7091579.1"/>
    </source>
</evidence>
<dbReference type="PANTHER" id="PTHR47843:SF5">
    <property type="entry name" value="BTB_POZ DOMAIN PROTEIN"/>
    <property type="match status" value="1"/>
</dbReference>